<proteinExistence type="predicted"/>
<sequence length="77" mass="8374">MGCFGEQRSTNTCADGFLGACPVGAVPLDEVGLCDMVGTVWEWTRDPFHIRSLTRAAKARDRQARGTRRMVTEGGLS</sequence>
<reference evidence="2 3" key="1">
    <citation type="submission" date="2021-04" db="EMBL/GenBank/DDBJ databases">
        <title>Whole genome sequence of Jiella sp. KSK16Y-1.</title>
        <authorList>
            <person name="Tuo L."/>
        </authorList>
    </citation>
    <scope>NUCLEOTIDE SEQUENCE [LARGE SCALE GENOMIC DNA]</scope>
    <source>
        <strain evidence="2 3">KSK16Y-1</strain>
    </source>
</reference>
<dbReference type="Proteomes" id="UP000678276">
    <property type="component" value="Unassembled WGS sequence"/>
</dbReference>
<dbReference type="PANTHER" id="PTHR23150:SF19">
    <property type="entry name" value="FORMYLGLYCINE-GENERATING ENZYME"/>
    <property type="match status" value="1"/>
</dbReference>
<dbReference type="InterPro" id="IPR042095">
    <property type="entry name" value="SUMF_sf"/>
</dbReference>
<evidence type="ECO:0000313" key="3">
    <source>
        <dbReference type="Proteomes" id="UP000678276"/>
    </source>
</evidence>
<dbReference type="PANTHER" id="PTHR23150">
    <property type="entry name" value="SULFATASE MODIFYING FACTOR 1, 2"/>
    <property type="match status" value="1"/>
</dbReference>
<dbReference type="SUPFAM" id="SSF56436">
    <property type="entry name" value="C-type lectin-like"/>
    <property type="match status" value="1"/>
</dbReference>
<dbReference type="InterPro" id="IPR005532">
    <property type="entry name" value="SUMF_dom"/>
</dbReference>
<dbReference type="InterPro" id="IPR016187">
    <property type="entry name" value="CTDL_fold"/>
</dbReference>
<feature type="domain" description="Sulfatase-modifying factor enzyme-like" evidence="1">
    <location>
        <begin position="7"/>
        <end position="75"/>
    </location>
</feature>
<dbReference type="Gene3D" id="3.90.1580.10">
    <property type="entry name" value="paralog of FGE (formylglycine-generating enzyme)"/>
    <property type="match status" value="1"/>
</dbReference>
<evidence type="ECO:0000313" key="2">
    <source>
        <dbReference type="EMBL" id="MBP0614403.1"/>
    </source>
</evidence>
<dbReference type="EMBL" id="JAGJCF010000001">
    <property type="protein sequence ID" value="MBP0614403.1"/>
    <property type="molecule type" value="Genomic_DNA"/>
</dbReference>
<keyword evidence="3" id="KW-1185">Reference proteome</keyword>
<organism evidence="2 3">
    <name type="scientific">Jiella mangrovi</name>
    <dbReference type="NCBI Taxonomy" id="2821407"/>
    <lineage>
        <taxon>Bacteria</taxon>
        <taxon>Pseudomonadati</taxon>
        <taxon>Pseudomonadota</taxon>
        <taxon>Alphaproteobacteria</taxon>
        <taxon>Hyphomicrobiales</taxon>
        <taxon>Aurantimonadaceae</taxon>
        <taxon>Jiella</taxon>
    </lineage>
</organism>
<name>A0ABS4BCD4_9HYPH</name>
<protein>
    <submittedName>
        <fullName evidence="2">SUMF1/EgtB/PvdO family nonheme iron enzyme</fullName>
    </submittedName>
</protein>
<comment type="caution">
    <text evidence="2">The sequence shown here is derived from an EMBL/GenBank/DDBJ whole genome shotgun (WGS) entry which is preliminary data.</text>
</comment>
<accession>A0ABS4BCD4</accession>
<evidence type="ECO:0000259" key="1">
    <source>
        <dbReference type="Pfam" id="PF03781"/>
    </source>
</evidence>
<dbReference type="InterPro" id="IPR051043">
    <property type="entry name" value="Sulfatase_Mod_Factor_Kinase"/>
</dbReference>
<dbReference type="Pfam" id="PF03781">
    <property type="entry name" value="FGE-sulfatase"/>
    <property type="match status" value="1"/>
</dbReference>
<gene>
    <name evidence="2" type="ORF">J6595_02215</name>
</gene>
<dbReference type="RefSeq" id="WP_209592961.1">
    <property type="nucleotide sequence ID" value="NZ_JAGJCF010000001.1"/>
</dbReference>